<proteinExistence type="predicted"/>
<keyword evidence="1" id="KW-0175">Coiled coil</keyword>
<dbReference type="STRING" id="1325130.HFN_0248"/>
<protein>
    <recommendedName>
        <fullName evidence="4">Lipoprotein</fullName>
    </recommendedName>
</protein>
<accession>T1DW46</accession>
<organism evidence="2 3">
    <name type="scientific">Helicobacter fennelliae MRY12-0050</name>
    <dbReference type="NCBI Taxonomy" id="1325130"/>
    <lineage>
        <taxon>Bacteria</taxon>
        <taxon>Pseudomonadati</taxon>
        <taxon>Campylobacterota</taxon>
        <taxon>Epsilonproteobacteria</taxon>
        <taxon>Campylobacterales</taxon>
        <taxon>Helicobacteraceae</taxon>
        <taxon>Helicobacter</taxon>
    </lineage>
</organism>
<name>T1DW46_9HELI</name>
<dbReference type="AlphaFoldDB" id="T1DW46"/>
<dbReference type="EMBL" id="BASD01000015">
    <property type="protein sequence ID" value="GAD19117.1"/>
    <property type="molecule type" value="Genomic_DNA"/>
</dbReference>
<comment type="caution">
    <text evidence="2">The sequence shown here is derived from an EMBL/GenBank/DDBJ whole genome shotgun (WGS) entry which is preliminary data.</text>
</comment>
<feature type="coiled-coil region" evidence="1">
    <location>
        <begin position="46"/>
        <end position="76"/>
    </location>
</feature>
<evidence type="ECO:0000313" key="3">
    <source>
        <dbReference type="Proteomes" id="UP000018143"/>
    </source>
</evidence>
<keyword evidence="3" id="KW-1185">Reference proteome</keyword>
<dbReference type="Proteomes" id="UP000018143">
    <property type="component" value="Unassembled WGS sequence"/>
</dbReference>
<dbReference type="PROSITE" id="PS51257">
    <property type="entry name" value="PROKAR_LIPOPROTEIN"/>
    <property type="match status" value="1"/>
</dbReference>
<evidence type="ECO:0000313" key="2">
    <source>
        <dbReference type="EMBL" id="GAD19117.1"/>
    </source>
</evidence>
<evidence type="ECO:0008006" key="4">
    <source>
        <dbReference type="Google" id="ProtNLM"/>
    </source>
</evidence>
<dbReference type="OrthoDB" id="5327370at2"/>
<dbReference type="RefSeq" id="WP_023948281.1">
    <property type="nucleotide sequence ID" value="NZ_BASD01000015.1"/>
</dbReference>
<sequence>MKYFILIFISLITLVIITSCGLIRTSSADKEKVRIAEEYGGIYVFDKKLRDEIKQREKEREEYEKSRLETIEIEKEKLLRTFFTEKEIQDYRDMIERDKRRRGVVISYSYHPVYKKEQEIYKELKEKYPYSLIDKKFPQILSNGCKYFAKGLSVQEYERTDLSPYKEKIKEYTGEEAYNILHKGLSVSSYYVDKNNKVIPITFYTYIYDTITTYGLYGDEGAGFRLTNRYSVGIAGGNIFYLENGKFIKSDEIRKGERE</sequence>
<evidence type="ECO:0000256" key="1">
    <source>
        <dbReference type="SAM" id="Coils"/>
    </source>
</evidence>
<gene>
    <name evidence="2" type="ORF">HFN_0248</name>
</gene>
<reference evidence="2 3" key="1">
    <citation type="journal article" date="2013" name="Genome Announc.">
        <title>Draft Genome Sequence of Helicobacter fennelliae Strain MRY12-0050, Isolated from a Bacteremia Patient.</title>
        <authorList>
            <person name="Rimbara E."/>
            <person name="Matsui M."/>
            <person name="Mori S."/>
            <person name="Suzuki S."/>
            <person name="Suzuki M."/>
            <person name="Kim H."/>
            <person name="Sekizuka T."/>
            <person name="Kuroda M."/>
            <person name="Shibayama K."/>
        </authorList>
    </citation>
    <scope>NUCLEOTIDE SEQUENCE [LARGE SCALE GENOMIC DNA]</scope>
    <source>
        <strain evidence="2 3">MRY12-0050</strain>
    </source>
</reference>